<feature type="transmembrane region" description="Helical" evidence="13">
    <location>
        <begin position="7"/>
        <end position="29"/>
    </location>
</feature>
<proteinExistence type="predicted"/>
<evidence type="ECO:0000256" key="8">
    <source>
        <dbReference type="ARBA" id="ARBA00022960"/>
    </source>
</evidence>
<reference evidence="16" key="1">
    <citation type="submission" date="2020-05" db="EMBL/GenBank/DDBJ databases">
        <authorList>
            <person name="Chiriac C."/>
            <person name="Salcher M."/>
            <person name="Ghai R."/>
            <person name="Kavagutti S V."/>
        </authorList>
    </citation>
    <scope>NUCLEOTIDE SEQUENCE</scope>
</reference>
<evidence type="ECO:0000259" key="14">
    <source>
        <dbReference type="Pfam" id="PF00905"/>
    </source>
</evidence>
<keyword evidence="5" id="KW-0645">Protease</keyword>
<evidence type="ECO:0000256" key="3">
    <source>
        <dbReference type="ARBA" id="ARBA00022475"/>
    </source>
</evidence>
<keyword evidence="12" id="KW-0961">Cell wall biogenesis/degradation</keyword>
<keyword evidence="7" id="KW-0378">Hydrolase</keyword>
<keyword evidence="8" id="KW-0133">Cell shape</keyword>
<keyword evidence="10 13" id="KW-1133">Transmembrane helix</keyword>
<name>A0A6J6F6N6_9ZZZZ</name>
<dbReference type="GO" id="GO:0006508">
    <property type="term" value="P:proteolysis"/>
    <property type="evidence" value="ECO:0007669"/>
    <property type="project" value="UniProtKB-KW"/>
</dbReference>
<dbReference type="GO" id="GO:0009002">
    <property type="term" value="F:serine-type D-Ala-D-Ala carboxypeptidase activity"/>
    <property type="evidence" value="ECO:0007669"/>
    <property type="project" value="InterPro"/>
</dbReference>
<evidence type="ECO:0000256" key="9">
    <source>
        <dbReference type="ARBA" id="ARBA00022984"/>
    </source>
</evidence>
<dbReference type="Pfam" id="PF03717">
    <property type="entry name" value="PBP_dimer"/>
    <property type="match status" value="1"/>
</dbReference>
<dbReference type="GO" id="GO:0005886">
    <property type="term" value="C:plasma membrane"/>
    <property type="evidence" value="ECO:0007669"/>
    <property type="project" value="UniProtKB-SubCell"/>
</dbReference>
<evidence type="ECO:0000256" key="12">
    <source>
        <dbReference type="ARBA" id="ARBA00023316"/>
    </source>
</evidence>
<dbReference type="NCBIfam" id="TIGR03423">
    <property type="entry name" value="pbp2_mrdA"/>
    <property type="match status" value="1"/>
</dbReference>
<dbReference type="GO" id="GO:0009252">
    <property type="term" value="P:peptidoglycan biosynthetic process"/>
    <property type="evidence" value="ECO:0007669"/>
    <property type="project" value="UniProtKB-KW"/>
</dbReference>
<evidence type="ECO:0000256" key="7">
    <source>
        <dbReference type="ARBA" id="ARBA00022801"/>
    </source>
</evidence>
<dbReference type="PANTHER" id="PTHR30627">
    <property type="entry name" value="PEPTIDOGLYCAN D,D-TRANSPEPTIDASE"/>
    <property type="match status" value="1"/>
</dbReference>
<evidence type="ECO:0000256" key="11">
    <source>
        <dbReference type="ARBA" id="ARBA00023136"/>
    </source>
</evidence>
<evidence type="ECO:0000256" key="2">
    <source>
        <dbReference type="ARBA" id="ARBA00004236"/>
    </source>
</evidence>
<dbReference type="Pfam" id="PF00905">
    <property type="entry name" value="Transpeptidase"/>
    <property type="match status" value="1"/>
</dbReference>
<gene>
    <name evidence="16" type="ORF">UFOPK1776_00084</name>
</gene>
<evidence type="ECO:0000313" key="16">
    <source>
        <dbReference type="EMBL" id="CAB4582534.1"/>
    </source>
</evidence>
<accession>A0A6J6F6N6</accession>
<evidence type="ECO:0000256" key="4">
    <source>
        <dbReference type="ARBA" id="ARBA00022519"/>
    </source>
</evidence>
<evidence type="ECO:0000259" key="15">
    <source>
        <dbReference type="Pfam" id="PF03717"/>
    </source>
</evidence>
<protein>
    <submittedName>
        <fullName evidence="16">Unannotated protein</fullName>
    </submittedName>
</protein>
<keyword evidence="6 13" id="KW-0812">Transmembrane</keyword>
<evidence type="ECO:0000256" key="10">
    <source>
        <dbReference type="ARBA" id="ARBA00022989"/>
    </source>
</evidence>
<dbReference type="GO" id="GO:0008658">
    <property type="term" value="F:penicillin binding"/>
    <property type="evidence" value="ECO:0007669"/>
    <property type="project" value="InterPro"/>
</dbReference>
<evidence type="ECO:0000256" key="13">
    <source>
        <dbReference type="SAM" id="Phobius"/>
    </source>
</evidence>
<dbReference type="InterPro" id="IPR005311">
    <property type="entry name" value="PBP_dimer"/>
</dbReference>
<dbReference type="InterPro" id="IPR036138">
    <property type="entry name" value="PBP_dimer_sf"/>
</dbReference>
<keyword evidence="4" id="KW-0997">Cell inner membrane</keyword>
<comment type="subcellular location">
    <subcellularLocation>
        <location evidence="2">Cell membrane</location>
    </subcellularLocation>
    <subcellularLocation>
        <location evidence="1">Membrane</location>
        <topology evidence="1">Single-pass membrane protein</topology>
    </subcellularLocation>
</comment>
<feature type="domain" description="Penicillin-binding protein dimerisation" evidence="15">
    <location>
        <begin position="52"/>
        <end position="238"/>
    </location>
</feature>
<dbReference type="InterPro" id="IPR001460">
    <property type="entry name" value="PCN-bd_Tpept"/>
</dbReference>
<dbReference type="InterPro" id="IPR017790">
    <property type="entry name" value="Penicillin-binding_protein_2"/>
</dbReference>
<dbReference type="GO" id="GO:0071972">
    <property type="term" value="F:peptidoglycan L,D-transpeptidase activity"/>
    <property type="evidence" value="ECO:0007669"/>
    <property type="project" value="TreeGrafter"/>
</dbReference>
<evidence type="ECO:0000256" key="5">
    <source>
        <dbReference type="ARBA" id="ARBA00022670"/>
    </source>
</evidence>
<evidence type="ECO:0000256" key="1">
    <source>
        <dbReference type="ARBA" id="ARBA00004167"/>
    </source>
</evidence>
<dbReference type="InterPro" id="IPR012338">
    <property type="entry name" value="Beta-lactam/transpept-like"/>
</dbReference>
<organism evidence="16">
    <name type="scientific">freshwater metagenome</name>
    <dbReference type="NCBI Taxonomy" id="449393"/>
    <lineage>
        <taxon>unclassified sequences</taxon>
        <taxon>metagenomes</taxon>
        <taxon>ecological metagenomes</taxon>
    </lineage>
</organism>
<dbReference type="SUPFAM" id="SSF56601">
    <property type="entry name" value="beta-lactamase/transpeptidase-like"/>
    <property type="match status" value="1"/>
</dbReference>
<dbReference type="AlphaFoldDB" id="A0A6J6F6N6"/>
<sequence>MSERGKINLIIFQTLIFSLMFALFGRLFYLQVLDSGRYQDAAISIQSRDIVTPAVRGAITDIHGSPLVVDLPGLVVFADRSTLDKQPDKGVSVLGRAANLFGLEYSDVYQRTRLCGELPKDSRAGCWNGTRYQPIPLVGNANQDLALKVLENSDSYLGIQVQTVPIRSYPSLEGENVAHVLGYVGSVTDEDLKNPEKNYYRNEVVGKSGLEVKYNEFLRGTPGVRTFLVNRKEVVTKESKNFKAIAGNNLITNIDSKLQASAEKALANAINRARASGYRGDSGAAIVMEIKTGRVLAMASYPTYDPTIWQRGLTVKQAKDLFSESKGVPALSRPIQGLFAPASTFKSISVLAAAKAGYSLDARYDCPATVDIGTRTYKNFGSVAAGRIPLDVGMAISCDSLWYQISYDEWVRDGGLRPKSNPNDYFFKAAKLFDIDKVTGIDLPSELKGRVPDRQWKQDWYDSNKDFFCNYKDRAKKQDLTPYLIEIARENCLDGNKVRAGDAVNFSIGQGDTLITPLKLAEIYAAIANDGVYYKPQVARAIVDVDGKVIKEFKPEIGGKVEAAQSTWDFLNRSLRMVVTQGTAAGVFSGFPVEVSGKTGTAEVFGRNPDGSAKDDTSWFAAYAPSSDPKYVAVMMVSQGGFGASTSGVAAKDVLATLFGVSGGKVDPTKSIFPSGVPNTIAKVDLIRAAKESKKTITSGSKIGGVIVK</sequence>
<dbReference type="SUPFAM" id="SSF56519">
    <property type="entry name" value="Penicillin binding protein dimerisation domain"/>
    <property type="match status" value="1"/>
</dbReference>
<keyword evidence="3" id="KW-1003">Cell membrane</keyword>
<evidence type="ECO:0000256" key="6">
    <source>
        <dbReference type="ARBA" id="ARBA00022692"/>
    </source>
</evidence>
<keyword evidence="11 13" id="KW-0472">Membrane</keyword>
<dbReference type="PANTHER" id="PTHR30627:SF2">
    <property type="entry name" value="PEPTIDOGLYCAN D,D-TRANSPEPTIDASE MRDA"/>
    <property type="match status" value="1"/>
</dbReference>
<dbReference type="Gene3D" id="3.40.710.10">
    <property type="entry name" value="DD-peptidase/beta-lactamase superfamily"/>
    <property type="match status" value="1"/>
</dbReference>
<dbReference type="Gene3D" id="3.90.1310.10">
    <property type="entry name" value="Penicillin-binding protein 2a (Domain 2)"/>
    <property type="match status" value="1"/>
</dbReference>
<dbReference type="InterPro" id="IPR050515">
    <property type="entry name" value="Beta-lactam/transpept"/>
</dbReference>
<dbReference type="GO" id="GO:0008360">
    <property type="term" value="P:regulation of cell shape"/>
    <property type="evidence" value="ECO:0007669"/>
    <property type="project" value="UniProtKB-KW"/>
</dbReference>
<keyword evidence="9" id="KW-0573">Peptidoglycan synthesis</keyword>
<feature type="domain" description="Penicillin-binding protein transpeptidase" evidence="14">
    <location>
        <begin position="283"/>
        <end position="654"/>
    </location>
</feature>
<dbReference type="EMBL" id="CAEZUC010000003">
    <property type="protein sequence ID" value="CAB4582534.1"/>
    <property type="molecule type" value="Genomic_DNA"/>
</dbReference>
<dbReference type="GO" id="GO:0071555">
    <property type="term" value="P:cell wall organization"/>
    <property type="evidence" value="ECO:0007669"/>
    <property type="project" value="UniProtKB-KW"/>
</dbReference>